<feature type="transmembrane region" description="Helical" evidence="1">
    <location>
        <begin position="123"/>
        <end position="143"/>
    </location>
</feature>
<accession>A0A4Y9QT77</accession>
<feature type="transmembrane region" description="Helical" evidence="1">
    <location>
        <begin position="214"/>
        <end position="233"/>
    </location>
</feature>
<comment type="caution">
    <text evidence="3">The sequence shown here is derived from an EMBL/GenBank/DDBJ whole genome shotgun (WGS) entry which is preliminary data.</text>
</comment>
<dbReference type="Proteomes" id="UP000297647">
    <property type="component" value="Unassembled WGS sequence"/>
</dbReference>
<dbReference type="Pfam" id="PF01381">
    <property type="entry name" value="HTH_3"/>
    <property type="match status" value="1"/>
</dbReference>
<dbReference type="PROSITE" id="PS50943">
    <property type="entry name" value="HTH_CROC1"/>
    <property type="match status" value="1"/>
</dbReference>
<organism evidence="3 4">
    <name type="scientific">Algoriphagus kandeliae</name>
    <dbReference type="NCBI Taxonomy" id="2562278"/>
    <lineage>
        <taxon>Bacteria</taxon>
        <taxon>Pseudomonadati</taxon>
        <taxon>Bacteroidota</taxon>
        <taxon>Cytophagia</taxon>
        <taxon>Cytophagales</taxon>
        <taxon>Cyclobacteriaceae</taxon>
        <taxon>Algoriphagus</taxon>
    </lineage>
</organism>
<dbReference type="Gene3D" id="1.10.260.40">
    <property type="entry name" value="lambda repressor-like DNA-binding domains"/>
    <property type="match status" value="1"/>
</dbReference>
<evidence type="ECO:0000313" key="3">
    <source>
        <dbReference type="EMBL" id="TFV94125.1"/>
    </source>
</evidence>
<feature type="transmembrane region" description="Helical" evidence="1">
    <location>
        <begin position="186"/>
        <end position="207"/>
    </location>
</feature>
<sequence>MVKSKNYYKMKQPELGKKISEMRKAKGMTQEELVEKCNLNVRTIQRIEAGEVTPRSYTVKALFEALGFQGTELELGDEKRFKSHSFIYLGIAAGLVYFFSSIFEIGFELEFIGGKEEISRNAFSMIKVFTYLGHILFMLAWLKLAQFFSNSFLKIGAWVMIAANIVWFLADIIALQTDLLSLGDYYMVKLSSFGLFYVLLGMAFTAFKNRFSTIPLIVGVLTIIGGMLMFTGIAAFLSLIPLTLAEIGQIGLMIYLITKIGGKDTPESSSSASEF</sequence>
<dbReference type="GO" id="GO:0003677">
    <property type="term" value="F:DNA binding"/>
    <property type="evidence" value="ECO:0007669"/>
    <property type="project" value="InterPro"/>
</dbReference>
<keyword evidence="1" id="KW-1133">Transmembrane helix</keyword>
<protein>
    <submittedName>
        <fullName evidence="3">XRE family transcriptional regulator</fullName>
    </submittedName>
</protein>
<feature type="transmembrane region" description="Helical" evidence="1">
    <location>
        <begin position="86"/>
        <end position="103"/>
    </location>
</feature>
<dbReference type="SMART" id="SM00530">
    <property type="entry name" value="HTH_XRE"/>
    <property type="match status" value="1"/>
</dbReference>
<dbReference type="EMBL" id="SPSB01000003">
    <property type="protein sequence ID" value="TFV94125.1"/>
    <property type="molecule type" value="Genomic_DNA"/>
</dbReference>
<evidence type="ECO:0000313" key="4">
    <source>
        <dbReference type="Proteomes" id="UP000297647"/>
    </source>
</evidence>
<dbReference type="AlphaFoldDB" id="A0A4Y9QT77"/>
<dbReference type="SUPFAM" id="SSF47413">
    <property type="entry name" value="lambda repressor-like DNA-binding domains"/>
    <property type="match status" value="1"/>
</dbReference>
<feature type="domain" description="HTH cro/C1-type" evidence="2">
    <location>
        <begin position="19"/>
        <end position="73"/>
    </location>
</feature>
<gene>
    <name evidence="3" type="ORF">E4S40_08785</name>
</gene>
<dbReference type="CDD" id="cd00093">
    <property type="entry name" value="HTH_XRE"/>
    <property type="match status" value="1"/>
</dbReference>
<reference evidence="3 4" key="1">
    <citation type="submission" date="2019-03" db="EMBL/GenBank/DDBJ databases">
        <title>Algoriphagus sp. nov, a new strain isolated from root system soil of mangrove plant Kandelia.</title>
        <authorList>
            <person name="Yin Q."/>
            <person name="Wang K."/>
            <person name="Song Z."/>
        </authorList>
    </citation>
    <scope>NUCLEOTIDE SEQUENCE [LARGE SCALE GENOMIC DNA]</scope>
    <source>
        <strain evidence="3 4">XY-J91</strain>
    </source>
</reference>
<dbReference type="InterPro" id="IPR001387">
    <property type="entry name" value="Cro/C1-type_HTH"/>
</dbReference>
<name>A0A4Y9QT77_9BACT</name>
<feature type="transmembrane region" description="Helical" evidence="1">
    <location>
        <begin position="155"/>
        <end position="174"/>
    </location>
</feature>
<keyword evidence="4" id="KW-1185">Reference proteome</keyword>
<evidence type="ECO:0000259" key="2">
    <source>
        <dbReference type="PROSITE" id="PS50943"/>
    </source>
</evidence>
<keyword evidence="1" id="KW-0812">Transmembrane</keyword>
<keyword evidence="1" id="KW-0472">Membrane</keyword>
<dbReference type="InterPro" id="IPR010982">
    <property type="entry name" value="Lambda_DNA-bd_dom_sf"/>
</dbReference>
<proteinExistence type="predicted"/>
<evidence type="ECO:0000256" key="1">
    <source>
        <dbReference type="SAM" id="Phobius"/>
    </source>
</evidence>